<sequence length="291" mass="33583">MSPDQGQTSGSSFLGKQTLPNSANMAQTPTLSTIPVELQLNIIGFLHYPTLQILRTADRHFRHLIDMPKIRDSTPHDELMRELVAAARSDEFLKTKNLFACRYCLQLLPENRFGDRRRKRVAHDWFCIDCGLLRSKYKPGKRITCMGVPGVYCLGCREFKQGECRAPDEAGSYCRRCRQKDLVEWRGKLEKEARLLEIQRRAKKERSECGCHYETSGDDLDDEQETLEFGFSTLARWELRMSKKKVLKRSRSECLSRNRCAGAAIGKRDLRRRGLCGRDSKKCLSMGKRLR</sequence>
<evidence type="ECO:0000313" key="2">
    <source>
        <dbReference type="EMBL" id="KAA6412365.1"/>
    </source>
</evidence>
<name>A0A5M8PTN4_9LECA</name>
<dbReference type="SUPFAM" id="SSF81383">
    <property type="entry name" value="F-box domain"/>
    <property type="match status" value="1"/>
</dbReference>
<dbReference type="EMBL" id="VXIT01000005">
    <property type="protein sequence ID" value="KAA6412365.1"/>
    <property type="molecule type" value="Genomic_DNA"/>
</dbReference>
<dbReference type="AlphaFoldDB" id="A0A5M8PTN4"/>
<organism evidence="2 3">
    <name type="scientific">Lasallia pustulata</name>
    <dbReference type="NCBI Taxonomy" id="136370"/>
    <lineage>
        <taxon>Eukaryota</taxon>
        <taxon>Fungi</taxon>
        <taxon>Dikarya</taxon>
        <taxon>Ascomycota</taxon>
        <taxon>Pezizomycotina</taxon>
        <taxon>Lecanoromycetes</taxon>
        <taxon>OSLEUM clade</taxon>
        <taxon>Umbilicariomycetidae</taxon>
        <taxon>Umbilicariales</taxon>
        <taxon>Umbilicariaceae</taxon>
        <taxon>Lasallia</taxon>
    </lineage>
</organism>
<dbReference type="Proteomes" id="UP000324767">
    <property type="component" value="Unassembled WGS sequence"/>
</dbReference>
<gene>
    <name evidence="2" type="ORF">FRX48_03355</name>
</gene>
<evidence type="ECO:0000313" key="3">
    <source>
        <dbReference type="Proteomes" id="UP000324767"/>
    </source>
</evidence>
<evidence type="ECO:0008006" key="4">
    <source>
        <dbReference type="Google" id="ProtNLM"/>
    </source>
</evidence>
<proteinExistence type="predicted"/>
<protein>
    <recommendedName>
        <fullName evidence="4">F-box domain-containing protein</fullName>
    </recommendedName>
</protein>
<comment type="caution">
    <text evidence="2">The sequence shown here is derived from an EMBL/GenBank/DDBJ whole genome shotgun (WGS) entry which is preliminary data.</text>
</comment>
<evidence type="ECO:0000256" key="1">
    <source>
        <dbReference type="SAM" id="MobiDB-lite"/>
    </source>
</evidence>
<accession>A0A5M8PTN4</accession>
<dbReference type="InterPro" id="IPR036047">
    <property type="entry name" value="F-box-like_dom_sf"/>
</dbReference>
<reference evidence="2 3" key="1">
    <citation type="submission" date="2019-09" db="EMBL/GenBank/DDBJ databases">
        <title>The hologenome of the rock-dwelling lichen Lasallia pustulata.</title>
        <authorList>
            <person name="Greshake Tzovaras B."/>
            <person name="Segers F."/>
            <person name="Bicker A."/>
            <person name="Dal Grande F."/>
            <person name="Otte J."/>
            <person name="Hankeln T."/>
            <person name="Schmitt I."/>
            <person name="Ebersberger I."/>
        </authorList>
    </citation>
    <scope>NUCLEOTIDE SEQUENCE [LARGE SCALE GENOMIC DNA]</scope>
    <source>
        <strain evidence="2">A1-1</strain>
    </source>
</reference>
<feature type="region of interest" description="Disordered" evidence="1">
    <location>
        <begin position="1"/>
        <end position="26"/>
    </location>
</feature>
<dbReference type="OrthoDB" id="5281164at2759"/>